<feature type="transmembrane region" description="Helical" evidence="8">
    <location>
        <begin position="12"/>
        <end position="31"/>
    </location>
</feature>
<feature type="compositionally biased region" description="Polar residues" evidence="7">
    <location>
        <begin position="293"/>
        <end position="307"/>
    </location>
</feature>
<dbReference type="Proteomes" id="UP001438707">
    <property type="component" value="Unassembled WGS sequence"/>
</dbReference>
<dbReference type="GO" id="GO:0015184">
    <property type="term" value="F:L-cystine transmembrane transporter activity"/>
    <property type="evidence" value="ECO:0007669"/>
    <property type="project" value="TreeGrafter"/>
</dbReference>
<evidence type="ECO:0000256" key="7">
    <source>
        <dbReference type="SAM" id="MobiDB-lite"/>
    </source>
</evidence>
<dbReference type="PANTHER" id="PTHR13131">
    <property type="entry name" value="CYSTINOSIN"/>
    <property type="match status" value="1"/>
</dbReference>
<comment type="subcellular location">
    <subcellularLocation>
        <location evidence="1">Endomembrane system</location>
        <topology evidence="1">Multi-pass membrane protein</topology>
    </subcellularLocation>
</comment>
<keyword evidence="4" id="KW-0677">Repeat</keyword>
<dbReference type="AlphaFoldDB" id="A0AAW1QK94"/>
<dbReference type="EMBL" id="JALJOS010000035">
    <property type="protein sequence ID" value="KAK9821862.1"/>
    <property type="molecule type" value="Genomic_DNA"/>
</dbReference>
<feature type="transmembrane region" description="Helical" evidence="8">
    <location>
        <begin position="184"/>
        <end position="201"/>
    </location>
</feature>
<proteinExistence type="predicted"/>
<evidence type="ECO:0000256" key="2">
    <source>
        <dbReference type="ARBA" id="ARBA00022448"/>
    </source>
</evidence>
<evidence type="ECO:0000313" key="9">
    <source>
        <dbReference type="EMBL" id="KAK9821862.1"/>
    </source>
</evidence>
<keyword evidence="6 8" id="KW-0472">Membrane</keyword>
<keyword evidence="3 8" id="KW-0812">Transmembrane</keyword>
<name>A0AAW1QK94_9CHLO</name>
<feature type="transmembrane region" description="Helical" evidence="8">
    <location>
        <begin position="125"/>
        <end position="146"/>
    </location>
</feature>
<evidence type="ECO:0000256" key="3">
    <source>
        <dbReference type="ARBA" id="ARBA00022692"/>
    </source>
</evidence>
<feature type="transmembrane region" description="Helical" evidence="8">
    <location>
        <begin position="158"/>
        <end position="178"/>
    </location>
</feature>
<evidence type="ECO:0000256" key="6">
    <source>
        <dbReference type="ARBA" id="ARBA00023136"/>
    </source>
</evidence>
<evidence type="ECO:0000313" key="10">
    <source>
        <dbReference type="Proteomes" id="UP001438707"/>
    </source>
</evidence>
<gene>
    <name evidence="9" type="ORF">WJX74_006662</name>
</gene>
<keyword evidence="10" id="KW-1185">Reference proteome</keyword>
<feature type="region of interest" description="Disordered" evidence="7">
    <location>
        <begin position="291"/>
        <end position="319"/>
    </location>
</feature>
<dbReference type="SMART" id="SM00679">
    <property type="entry name" value="CTNS"/>
    <property type="match status" value="2"/>
</dbReference>
<dbReference type="NCBIfam" id="TIGR00951">
    <property type="entry name" value="2A43"/>
    <property type="match status" value="1"/>
</dbReference>
<feature type="transmembrane region" description="Helical" evidence="8">
    <location>
        <begin position="263"/>
        <end position="282"/>
    </location>
</feature>
<comment type="caution">
    <text evidence="9">The sequence shown here is derived from an EMBL/GenBank/DDBJ whole genome shotgun (WGS) entry which is preliminary data.</text>
</comment>
<evidence type="ECO:0008006" key="11">
    <source>
        <dbReference type="Google" id="ProtNLM"/>
    </source>
</evidence>
<accession>A0AAW1QK94</accession>
<feature type="transmembrane region" description="Helical" evidence="8">
    <location>
        <begin position="43"/>
        <end position="63"/>
    </location>
</feature>
<protein>
    <recommendedName>
        <fullName evidence="11">Cystinosin</fullName>
    </recommendedName>
</protein>
<organism evidence="9 10">
    <name type="scientific">Apatococcus lobatus</name>
    <dbReference type="NCBI Taxonomy" id="904363"/>
    <lineage>
        <taxon>Eukaryota</taxon>
        <taxon>Viridiplantae</taxon>
        <taxon>Chlorophyta</taxon>
        <taxon>core chlorophytes</taxon>
        <taxon>Trebouxiophyceae</taxon>
        <taxon>Chlorellales</taxon>
        <taxon>Chlorellaceae</taxon>
        <taxon>Apatococcus</taxon>
    </lineage>
</organism>
<dbReference type="GO" id="GO:0005774">
    <property type="term" value="C:vacuolar membrane"/>
    <property type="evidence" value="ECO:0007669"/>
    <property type="project" value="TreeGrafter"/>
</dbReference>
<keyword evidence="5 8" id="KW-1133">Transmembrane helix</keyword>
<dbReference type="GO" id="GO:0012505">
    <property type="term" value="C:endomembrane system"/>
    <property type="evidence" value="ECO:0007669"/>
    <property type="project" value="UniProtKB-SubCell"/>
</dbReference>
<dbReference type="Gene3D" id="1.20.1280.290">
    <property type="match status" value="2"/>
</dbReference>
<sequence length="319" mass="35381">MEHSAKVKLTQLLQRHGLLLATTAVGLSLGFGRPAEDMLPFPWSRISSVMGWVYFAAWSASFYPQVFHNYRRKSVEGFSLDFAILNPIGFLAYTTFNAAMLYSTGIRKAYSKHYHGRPAVHLNDLVFAAHAFALSSITLAQCQLYGKRSPWAGASQPCRILLCATMAATLLYIVAILFGIWKSALSWLTFLYFLSYVKLVITLSKYAPQVALNYRTQSTKGFSIGTALYDFTGGLLSIAQQVLDGVLMQDFSAVTGAPVKFGLGLISLFYDIIFMVQHFILYPAGQKDEQQEDGNLQLQDSQTTREQASLLPQHASDAP</sequence>
<dbReference type="Pfam" id="PF04193">
    <property type="entry name" value="PQ-loop"/>
    <property type="match status" value="2"/>
</dbReference>
<evidence type="ECO:0000256" key="8">
    <source>
        <dbReference type="SAM" id="Phobius"/>
    </source>
</evidence>
<dbReference type="InterPro" id="IPR006603">
    <property type="entry name" value="PQ-loop_rpt"/>
</dbReference>
<evidence type="ECO:0000256" key="5">
    <source>
        <dbReference type="ARBA" id="ARBA00022989"/>
    </source>
</evidence>
<feature type="transmembrane region" description="Helical" evidence="8">
    <location>
        <begin position="222"/>
        <end position="243"/>
    </location>
</feature>
<dbReference type="InterPro" id="IPR005282">
    <property type="entry name" value="LC_transporter"/>
</dbReference>
<evidence type="ECO:0000256" key="1">
    <source>
        <dbReference type="ARBA" id="ARBA00004127"/>
    </source>
</evidence>
<evidence type="ECO:0000256" key="4">
    <source>
        <dbReference type="ARBA" id="ARBA00022737"/>
    </source>
</evidence>
<dbReference type="PANTHER" id="PTHR13131:SF5">
    <property type="entry name" value="CYSTINOSIN"/>
    <property type="match status" value="1"/>
</dbReference>
<feature type="transmembrane region" description="Helical" evidence="8">
    <location>
        <begin position="84"/>
        <end position="105"/>
    </location>
</feature>
<reference evidence="9 10" key="1">
    <citation type="journal article" date="2024" name="Nat. Commun.">
        <title>Phylogenomics reveals the evolutionary origins of lichenization in chlorophyte algae.</title>
        <authorList>
            <person name="Puginier C."/>
            <person name="Libourel C."/>
            <person name="Otte J."/>
            <person name="Skaloud P."/>
            <person name="Haon M."/>
            <person name="Grisel S."/>
            <person name="Petersen M."/>
            <person name="Berrin J.G."/>
            <person name="Delaux P.M."/>
            <person name="Dal Grande F."/>
            <person name="Keller J."/>
        </authorList>
    </citation>
    <scope>NUCLEOTIDE SEQUENCE [LARGE SCALE GENOMIC DNA]</scope>
    <source>
        <strain evidence="9 10">SAG 2145</strain>
    </source>
</reference>
<keyword evidence="2" id="KW-0813">Transport</keyword>